<keyword evidence="2" id="KW-1185">Reference proteome</keyword>
<dbReference type="HOGENOM" id="CLU_2397512_0_0_5"/>
<dbReference type="AlphaFoldDB" id="Q2K6I3"/>
<dbReference type="EMBL" id="CP000133">
    <property type="protein sequence ID" value="ABC91553.1"/>
    <property type="molecule type" value="Genomic_DNA"/>
</dbReference>
<gene>
    <name evidence="1" type="ordered locus">RHE_CH02784</name>
</gene>
<dbReference type="KEGG" id="ret:RHE_CH02784"/>
<reference evidence="1 2" key="1">
    <citation type="journal article" date="2006" name="Proc. Natl. Acad. Sci. U.S.A.">
        <title>The partitioned Rhizobium etli genome: genetic and metabolic redundancy in seven interacting replicons.</title>
        <authorList>
            <person name="Gonzalez V."/>
            <person name="Santamaria R.I."/>
            <person name="Bustos P."/>
            <person name="Hernandez-Gonzalez I."/>
            <person name="Medrano-Soto A."/>
            <person name="Moreno-Hagelsieb G."/>
            <person name="Janga S.C."/>
            <person name="Ramirez M.A."/>
            <person name="Jimenez-Jacinto V."/>
            <person name="Collado-Vides J."/>
            <person name="Davila G."/>
        </authorList>
    </citation>
    <scope>NUCLEOTIDE SEQUENCE [LARGE SCALE GENOMIC DNA]</scope>
    <source>
        <strain evidence="2">ATCC 51251 / DSM 11541 / JCM 21823 / NBRC 15573 / CFN 42</strain>
    </source>
</reference>
<proteinExistence type="predicted"/>
<evidence type="ECO:0000313" key="1">
    <source>
        <dbReference type="EMBL" id="ABC91553.1"/>
    </source>
</evidence>
<sequence length="93" mass="9868">MVVIVIVVVVQGNILPERRSAACFLNARGTLLLFSPAGRRWPEGSDEGAARHALHDLPFACAPCIRGSPLTPSSGCRHLLPAGEKQSRGNLSP</sequence>
<organism evidence="1 2">
    <name type="scientific">Rhizobium etli (strain ATCC 51251 / DSM 11541 / JCM 21823 / NBRC 15573 / CFN 42)</name>
    <dbReference type="NCBI Taxonomy" id="347834"/>
    <lineage>
        <taxon>Bacteria</taxon>
        <taxon>Pseudomonadati</taxon>
        <taxon>Pseudomonadota</taxon>
        <taxon>Alphaproteobacteria</taxon>
        <taxon>Hyphomicrobiales</taxon>
        <taxon>Rhizobiaceae</taxon>
        <taxon>Rhizobium/Agrobacterium group</taxon>
        <taxon>Rhizobium</taxon>
    </lineage>
</organism>
<dbReference type="Proteomes" id="UP000001936">
    <property type="component" value="Chromosome"/>
</dbReference>
<accession>Q2K6I3</accession>
<name>Q2K6I3_RHIEC</name>
<evidence type="ECO:0000313" key="2">
    <source>
        <dbReference type="Proteomes" id="UP000001936"/>
    </source>
</evidence>
<dbReference type="eggNOG" id="ENOG50312VE">
    <property type="taxonomic scope" value="Bacteria"/>
</dbReference>
<protein>
    <submittedName>
        <fullName evidence="1">Uncharacterized protein</fullName>
    </submittedName>
</protein>